<feature type="domain" description="DUF1156" evidence="3">
    <location>
        <begin position="354"/>
        <end position="406"/>
    </location>
</feature>
<dbReference type="Proteomes" id="UP000318878">
    <property type="component" value="Unassembled WGS sequence"/>
</dbReference>
<evidence type="ECO:0000313" key="4">
    <source>
        <dbReference type="EMBL" id="TWT30125.1"/>
    </source>
</evidence>
<dbReference type="InterPro" id="IPR029063">
    <property type="entry name" value="SAM-dependent_MTases_sf"/>
</dbReference>
<dbReference type="RefSeq" id="WP_146436437.1">
    <property type="nucleotide sequence ID" value="NZ_SJPF01000006.1"/>
</dbReference>
<dbReference type="EMBL" id="SJPF01000006">
    <property type="protein sequence ID" value="TWT30125.1"/>
    <property type="molecule type" value="Genomic_DNA"/>
</dbReference>
<feature type="domain" description="Smf/DprA SLOG" evidence="2">
    <location>
        <begin position="84"/>
        <end position="281"/>
    </location>
</feature>
<protein>
    <submittedName>
        <fullName evidence="4">Uncharacterized protein</fullName>
    </submittedName>
</protein>
<dbReference type="GO" id="GO:0009294">
    <property type="term" value="P:DNA-mediated transformation"/>
    <property type="evidence" value="ECO:0007669"/>
    <property type="project" value="InterPro"/>
</dbReference>
<dbReference type="InterPro" id="IPR003488">
    <property type="entry name" value="DprA"/>
</dbReference>
<name>A0A5C5UXH7_9BACT</name>
<gene>
    <name evidence="4" type="ORF">Enr8_47840</name>
</gene>
<dbReference type="InterPro" id="IPR057666">
    <property type="entry name" value="DrpA_SLOG"/>
</dbReference>
<reference evidence="4 5" key="1">
    <citation type="submission" date="2019-02" db="EMBL/GenBank/DDBJ databases">
        <title>Deep-cultivation of Planctomycetes and their phenomic and genomic characterization uncovers novel biology.</title>
        <authorList>
            <person name="Wiegand S."/>
            <person name="Jogler M."/>
            <person name="Boedeker C."/>
            <person name="Pinto D."/>
            <person name="Vollmers J."/>
            <person name="Rivas-Marin E."/>
            <person name="Kohn T."/>
            <person name="Peeters S.H."/>
            <person name="Heuer A."/>
            <person name="Rast P."/>
            <person name="Oberbeckmann S."/>
            <person name="Bunk B."/>
            <person name="Jeske O."/>
            <person name="Meyerdierks A."/>
            <person name="Storesund J.E."/>
            <person name="Kallscheuer N."/>
            <person name="Luecker S."/>
            <person name="Lage O.M."/>
            <person name="Pohl T."/>
            <person name="Merkel B.J."/>
            <person name="Hornburger P."/>
            <person name="Mueller R.-W."/>
            <person name="Bruemmer F."/>
            <person name="Labrenz M."/>
            <person name="Spormann A.M."/>
            <person name="Op Den Camp H."/>
            <person name="Overmann J."/>
            <person name="Amann R."/>
            <person name="Jetten M.S.M."/>
            <person name="Mascher T."/>
            <person name="Medema M.H."/>
            <person name="Devos D.P."/>
            <person name="Kaster A.-K."/>
            <person name="Ovreas L."/>
            <person name="Rohde M."/>
            <person name="Galperin M.Y."/>
            <person name="Jogler C."/>
        </authorList>
    </citation>
    <scope>NUCLEOTIDE SEQUENCE [LARGE SCALE GENOMIC DNA]</scope>
    <source>
        <strain evidence="4 5">Enr8</strain>
    </source>
</reference>
<sequence length="1363" mass="148229">MIIEATPILSLFFAKGLGAKTLGQIVDQLVQSDLSPAEMLNLSDTELVERFGLRRSIVDAIHSAEKVAIDTAEELAREGIEILIRGVDPYPSHLCDVLGDNAPPILFVCGNTSILSKHAVGFCGSRKASEKGIRIAGDAAGQLAGHDVNVVSGYAKGVDLAAHVGSLNGNGVTTIVLAEGILHYRAKREVKSFLNDENHLVVSEFPPRLPWAGRSAMQRNKTIIGLSDAVVCVESGMTGGTFAAADSTLKLGLPLFVVEFAAPSDAASGNSHFIERGAMPLRGDRTGKPNLKRVLEVIGLAQEQVSVKPAETIQPIVNDAIQVQDNTIPMPKTKETEKSNQGTPYPKRLIEVDLPIARISAHARREKSIRHGHISTLHIWWARRPLAACRAVICASLWPDPADELCPQAFRDAAVEQIKAFARRVFPKRITDEGRTLSSEKHCSPESRARWEAIANETLTLSASESADMPILRLCLLDFIADFASWDNSTVPAFLDTSRALTQSAHESLGGVPGTRPLVIDPFAGGGSIPLEALRVGADAFGSDLNPIPVLLNKMSLEFIPKYGESLTGELLKWGEWIKCTADKILAPYYPHNEDEAPPVCYLWARTILSEAPGQDGPPVEVPLIRSMWLSQRGKQRLALRWAKEGNRVVCDEVKVAYFDGTRTVRRPRIEFFTPKNANDLPSGTVARGSATCPVTGFTTPVTSVRSQLKNRNGGAADGRIFAVVCKCVSTGSFSFREATEEDYEAVVTSQSELSSHFGEEVGFCSVPSESTPLGGGRGAGRAFSQRNYGIDRFRDLFTPRQLLALMTYSQLIREAGTALEAETGDKGLATAVQSLLAFALNKGADYWNSISGWMPRGTVGHAFHRQAIQIIWDFAEAVPIADFHCAWHEAVGWVAKYTEGTALANLQPGTAEQANATQQLLPSDSAACLFTDPPYYDAVPYADLSDFFVVWLKRSLGDRFNDLLAELSPKDGECIVDDAKGKDDEFFEETMTAALADSRRVVAPNGIGVIVFAHKSTAGWESQLQSMILAGWTVTGSWPIDTERGARLRAMDSAALASSVHLVCRPRESTNGELVEVHGEWRDVLSELPNRIHEWMPRLAAEGVVGADAIFACLGPALEIYSRYSRVEKSNGELATLREYLEFVWGAVSTEALSLIFKDADAAGLEPDARLTAMWLWTIGGGGNGNANTESSDDESKIKASEGFTLEFDAARKIAQGLGVHLEQSATLVVVKGDNATLLPVAARTRHLFGKEATSTSRQKAKTVKQRTLFDELDEVEAEESGWTSIKGPPPGSTTLDRVHQAMILFAANRGELLKRFLVEDGVGKDERFWKLADNLNKLYPTGTEERRWVEGLLARKKGLGL</sequence>
<comment type="caution">
    <text evidence="4">The sequence shown here is derived from an EMBL/GenBank/DDBJ whole genome shotgun (WGS) entry which is preliminary data.</text>
</comment>
<dbReference type="PANTHER" id="PTHR43022">
    <property type="entry name" value="PROTEIN SMF"/>
    <property type="match status" value="1"/>
</dbReference>
<comment type="similarity">
    <text evidence="1">Belongs to the DprA/Smf family.</text>
</comment>
<dbReference type="OrthoDB" id="9800801at2"/>
<dbReference type="Gene3D" id="3.40.50.150">
    <property type="entry name" value="Vaccinia Virus protein VP39"/>
    <property type="match status" value="1"/>
</dbReference>
<dbReference type="Pfam" id="PF06634">
    <property type="entry name" value="DUF1156"/>
    <property type="match status" value="1"/>
</dbReference>
<evidence type="ECO:0000313" key="5">
    <source>
        <dbReference type="Proteomes" id="UP000318878"/>
    </source>
</evidence>
<evidence type="ECO:0000256" key="1">
    <source>
        <dbReference type="ARBA" id="ARBA00006525"/>
    </source>
</evidence>
<keyword evidence="5" id="KW-1185">Reference proteome</keyword>
<dbReference type="Gene3D" id="3.40.50.450">
    <property type="match status" value="1"/>
</dbReference>
<evidence type="ECO:0000259" key="2">
    <source>
        <dbReference type="Pfam" id="PF02481"/>
    </source>
</evidence>
<accession>A0A5C5UXH7</accession>
<organism evidence="4 5">
    <name type="scientific">Blastopirellula retiformator</name>
    <dbReference type="NCBI Taxonomy" id="2527970"/>
    <lineage>
        <taxon>Bacteria</taxon>
        <taxon>Pseudomonadati</taxon>
        <taxon>Planctomycetota</taxon>
        <taxon>Planctomycetia</taxon>
        <taxon>Pirellulales</taxon>
        <taxon>Pirellulaceae</taxon>
        <taxon>Blastopirellula</taxon>
    </lineage>
</organism>
<dbReference type="InterPro" id="IPR009537">
    <property type="entry name" value="DUF1156"/>
</dbReference>
<dbReference type="Pfam" id="PF02481">
    <property type="entry name" value="DNA_processg_A"/>
    <property type="match status" value="1"/>
</dbReference>
<dbReference type="PANTHER" id="PTHR43022:SF1">
    <property type="entry name" value="PROTEIN SMF"/>
    <property type="match status" value="1"/>
</dbReference>
<dbReference type="SUPFAM" id="SSF53335">
    <property type="entry name" value="S-adenosyl-L-methionine-dependent methyltransferases"/>
    <property type="match status" value="2"/>
</dbReference>
<dbReference type="SUPFAM" id="SSF102405">
    <property type="entry name" value="MCP/YpsA-like"/>
    <property type="match status" value="1"/>
</dbReference>
<proteinExistence type="inferred from homology"/>
<evidence type="ECO:0000259" key="3">
    <source>
        <dbReference type="Pfam" id="PF06634"/>
    </source>
</evidence>